<evidence type="ECO:0000259" key="2">
    <source>
        <dbReference type="Pfam" id="PF09423"/>
    </source>
</evidence>
<reference evidence="4" key="1">
    <citation type="submission" date="2021-03" db="EMBL/GenBank/DDBJ databases">
        <title>Acanthopleuribacteraceae sp. M133.</title>
        <authorList>
            <person name="Wang G."/>
        </authorList>
    </citation>
    <scope>NUCLEOTIDE SEQUENCE</scope>
    <source>
        <strain evidence="4">M133</strain>
    </source>
</reference>
<feature type="domain" description="PhoD-like phosphatase metallophosphatase" evidence="2">
    <location>
        <begin position="524"/>
        <end position="701"/>
    </location>
</feature>
<dbReference type="AlphaFoldDB" id="A0A8A4TP11"/>
<dbReference type="Pfam" id="PF09423">
    <property type="entry name" value="PhoD"/>
    <property type="match status" value="2"/>
</dbReference>
<accession>A0A8A4TP11</accession>
<dbReference type="InterPro" id="IPR029052">
    <property type="entry name" value="Metallo-depent_PP-like"/>
</dbReference>
<feature type="domain" description="PhoD-like phosphatase metallophosphatase" evidence="2">
    <location>
        <begin position="175"/>
        <end position="387"/>
    </location>
</feature>
<dbReference type="Gene3D" id="3.60.21.70">
    <property type="entry name" value="PhoD-like phosphatase"/>
    <property type="match status" value="2"/>
</dbReference>
<dbReference type="KEGG" id="scor:J3U87_00055"/>
<dbReference type="InterPro" id="IPR018946">
    <property type="entry name" value="PhoD-like_MPP"/>
</dbReference>
<dbReference type="SUPFAM" id="SSF56300">
    <property type="entry name" value="Metallo-dependent phosphatases"/>
    <property type="match status" value="2"/>
</dbReference>
<sequence>MSRDDLQPSNPQDPHALSRRQFVKLATHGMLTVGMLTACSDDDDDPVVTTDPPEPDPPAGTVTPEAFPQSVATGDPQPDSVVFWTRAIDPAAPDQALEVTLLVATNERLTDIVAEIDMTAQPEYDNVVKLQLGALSPYTTYYYRFHFSSGSQILASKTGRTKTAPAPGDDVNVRFAFMSCQDYRGRWYNTLGYMATLSDLDFVVHLGDYIYETTNQFDAPDDLGGRVVTFSEPETALQVSEDTLAARSMSNYRDLYKTYRADPMLQAVHERFPMICTWDDHEFSDDSWGTVGTYFNARTDENDADRKRNAERVWAEYMPTGFGLNGDGAITVGDETLYPNTRIYRDFQFGRNLHLVMTDYRTFRPDHVIPEDAWPGTVFADQATLTGVFAAQGIPFEAVASNFFPYIDIDSATYALYKPVLIGVLTVQLVQQGFSQAQAAQIATTKIQGKIATLVANAMVQAFNATAPQPLPLIDETGLEVGLSFFMLGKQDTFSSGGLGSRYFVVKDTFDLYAGILFQLTAGQSENVWGTEQENWLMSRLQESDTTWRVMGNSTSMTSMLLDLSGIDFLPDQFRQTFYLNVDQWDGLPNKRQTFLGTLAATGVGNTVMIAGDIHNSHAAKHGEHVFEFTVAGVSSTSFKGFMREISQGPPFSEIEGTAFFVENLESLMLEASPVMEATNEKQMKYTRSGVHGFAVIEANASDMVTTFYHLEEAEVFTNQYQSAELPAKFFTKRFRIVGSDLSETL</sequence>
<dbReference type="Proteomes" id="UP000663929">
    <property type="component" value="Chromosome"/>
</dbReference>
<dbReference type="EMBL" id="CP071793">
    <property type="protein sequence ID" value="QTD50832.1"/>
    <property type="molecule type" value="Genomic_DNA"/>
</dbReference>
<feature type="region of interest" description="Disordered" evidence="1">
    <location>
        <begin position="42"/>
        <end position="75"/>
    </location>
</feature>
<dbReference type="Gene3D" id="2.60.40.380">
    <property type="entry name" value="Purple acid phosphatase-like, N-terminal"/>
    <property type="match status" value="1"/>
</dbReference>
<evidence type="ECO:0000313" key="5">
    <source>
        <dbReference type="Proteomes" id="UP000663929"/>
    </source>
</evidence>
<name>A0A8A4TP11_SULCO</name>
<protein>
    <submittedName>
        <fullName evidence="4">Alkaline phosphatase D family protein</fullName>
    </submittedName>
</protein>
<dbReference type="InterPro" id="IPR032093">
    <property type="entry name" value="PhoD_N"/>
</dbReference>
<dbReference type="CDD" id="cd07389">
    <property type="entry name" value="MPP_PhoD"/>
    <property type="match status" value="1"/>
</dbReference>
<evidence type="ECO:0000259" key="3">
    <source>
        <dbReference type="Pfam" id="PF16655"/>
    </source>
</evidence>
<organism evidence="4 5">
    <name type="scientific">Sulfidibacter corallicola</name>
    <dbReference type="NCBI Taxonomy" id="2818388"/>
    <lineage>
        <taxon>Bacteria</taxon>
        <taxon>Pseudomonadati</taxon>
        <taxon>Acidobacteriota</taxon>
        <taxon>Holophagae</taxon>
        <taxon>Acanthopleuribacterales</taxon>
        <taxon>Acanthopleuribacteraceae</taxon>
        <taxon>Sulfidibacter</taxon>
    </lineage>
</organism>
<proteinExistence type="predicted"/>
<dbReference type="InterPro" id="IPR038607">
    <property type="entry name" value="PhoD-like_sf"/>
</dbReference>
<dbReference type="RefSeq" id="WP_237380896.1">
    <property type="nucleotide sequence ID" value="NZ_CP071793.1"/>
</dbReference>
<gene>
    <name evidence="4" type="ORF">J3U87_00055</name>
</gene>
<dbReference type="Pfam" id="PF16655">
    <property type="entry name" value="PhoD_N"/>
    <property type="match status" value="1"/>
</dbReference>
<dbReference type="PANTHER" id="PTHR43606">
    <property type="entry name" value="PHOSPHATASE, PUTATIVE (AFU_ORTHOLOGUE AFUA_6G08710)-RELATED"/>
    <property type="match status" value="1"/>
</dbReference>
<evidence type="ECO:0000256" key="1">
    <source>
        <dbReference type="SAM" id="MobiDB-lite"/>
    </source>
</evidence>
<feature type="domain" description="Phospholipase D N-terminal" evidence="3">
    <location>
        <begin position="70"/>
        <end position="163"/>
    </location>
</feature>
<evidence type="ECO:0000313" key="4">
    <source>
        <dbReference type="EMBL" id="QTD50832.1"/>
    </source>
</evidence>
<dbReference type="PANTHER" id="PTHR43606:SF2">
    <property type="entry name" value="ALKALINE PHOSPHATASE FAMILY PROTEIN (AFU_ORTHOLOGUE AFUA_5G03860)"/>
    <property type="match status" value="1"/>
</dbReference>
<keyword evidence="5" id="KW-1185">Reference proteome</keyword>
<dbReference type="InterPro" id="IPR052900">
    <property type="entry name" value="Phospholipid_Metab_Enz"/>
</dbReference>